<evidence type="ECO:0000313" key="1">
    <source>
        <dbReference type="Proteomes" id="UP000887579"/>
    </source>
</evidence>
<evidence type="ECO:0000313" key="2">
    <source>
        <dbReference type="WBParaSite" id="ES5_v2.g26394.t1"/>
    </source>
</evidence>
<dbReference type="WBParaSite" id="ES5_v2.g26394.t1">
    <property type="protein sequence ID" value="ES5_v2.g26394.t1"/>
    <property type="gene ID" value="ES5_v2.g26394"/>
</dbReference>
<proteinExistence type="predicted"/>
<name>A0AC34G9J0_9BILA</name>
<dbReference type="Proteomes" id="UP000887579">
    <property type="component" value="Unplaced"/>
</dbReference>
<accession>A0AC34G9J0</accession>
<protein>
    <submittedName>
        <fullName evidence="2">Uncharacterized protein</fullName>
    </submittedName>
</protein>
<organism evidence="1 2">
    <name type="scientific">Panagrolaimus sp. ES5</name>
    <dbReference type="NCBI Taxonomy" id="591445"/>
    <lineage>
        <taxon>Eukaryota</taxon>
        <taxon>Metazoa</taxon>
        <taxon>Ecdysozoa</taxon>
        <taxon>Nematoda</taxon>
        <taxon>Chromadorea</taxon>
        <taxon>Rhabditida</taxon>
        <taxon>Tylenchina</taxon>
        <taxon>Panagrolaimomorpha</taxon>
        <taxon>Panagrolaimoidea</taxon>
        <taxon>Panagrolaimidae</taxon>
        <taxon>Panagrolaimus</taxon>
    </lineage>
</organism>
<reference evidence="2" key="1">
    <citation type="submission" date="2022-11" db="UniProtKB">
        <authorList>
            <consortium name="WormBaseParasite"/>
        </authorList>
    </citation>
    <scope>IDENTIFICATION</scope>
</reference>
<sequence>MPDVVKQEKPKPETMSAITKTESEMEEFKPKTSEESPQSLQDLSTKSKPAECYLKVNLKNNAVNLKREAKFNLKMKAAEKVFAKIKKQPQLKKSNSPKPINQILEIETNTKSEYSRLSFSNLKVQPNNHTVKSEKVANNDVKVKAAESKTQPSLKIQNPADPRHQFKAEINEPKLLDQHVKVETNPSNPTFVKQHSEVKIKNDKVHSEAANFTVKLKSTEVIEKTIKLQSSIVVIPQISSTASESYYHQPYISKPPKLKKLVSIEIQTDETSFDQRIIRNQQWNNDSSYDSDTHSSMISPKSPSLIIEYISDQKSPITTSSGFASTSDFSPYETASPTVEISASNTIVTFMFKNDETCAVEISHNGRREKLKNTFGIKLLVFILAIKFNIL</sequence>